<dbReference type="Proteomes" id="UP000249061">
    <property type="component" value="Unassembled WGS sequence"/>
</dbReference>
<dbReference type="Pfam" id="PF10517">
    <property type="entry name" value="DM13"/>
    <property type="match status" value="1"/>
</dbReference>
<protein>
    <recommendedName>
        <fullName evidence="2">DM13 domain-containing protein</fullName>
    </recommendedName>
</protein>
<feature type="domain" description="DM13" evidence="2">
    <location>
        <begin position="58"/>
        <end position="163"/>
    </location>
</feature>
<evidence type="ECO:0000313" key="3">
    <source>
        <dbReference type="EMBL" id="PZR08946.1"/>
    </source>
</evidence>
<dbReference type="InterPro" id="IPR019545">
    <property type="entry name" value="DM13_domain"/>
</dbReference>
<dbReference type="SMART" id="SM00686">
    <property type="entry name" value="DM13"/>
    <property type="match status" value="1"/>
</dbReference>
<evidence type="ECO:0000259" key="2">
    <source>
        <dbReference type="PROSITE" id="PS51549"/>
    </source>
</evidence>
<sequence length="189" mass="19453">MRRCALVLFAATACGPEQPAAPEDGGSDVSTFDGGPDAGNGVVDAGAPTGCPRVSERVGWSAALATQFHGVAGRVTMTDACTLTVTGFSYDGQGIDVRLTGAAAGQGFARGVALGPQLFRPRQPWVNETLVIPLPADVSLEQLDAVSVWCIAASVDFGSGTFSRDSLNRARTAAPRPAVRCAPHSPVER</sequence>
<comment type="caution">
    <text evidence="3">The sequence shown here is derived from an EMBL/GenBank/DDBJ whole genome shotgun (WGS) entry which is preliminary data.</text>
</comment>
<dbReference type="AlphaFoldDB" id="A0A2W5T941"/>
<name>A0A2W5T941_9BACT</name>
<proteinExistence type="predicted"/>
<reference evidence="3 4" key="1">
    <citation type="submission" date="2017-08" db="EMBL/GenBank/DDBJ databases">
        <title>Infants hospitalized years apart are colonized by the same room-sourced microbial strains.</title>
        <authorList>
            <person name="Brooks B."/>
            <person name="Olm M.R."/>
            <person name="Firek B.A."/>
            <person name="Baker R."/>
            <person name="Thomas B.C."/>
            <person name="Morowitz M.J."/>
            <person name="Banfield J.F."/>
        </authorList>
    </citation>
    <scope>NUCLEOTIDE SEQUENCE [LARGE SCALE GENOMIC DNA]</scope>
    <source>
        <strain evidence="3">S2_003_000_R2_14</strain>
    </source>
</reference>
<gene>
    <name evidence="3" type="ORF">DI536_23980</name>
</gene>
<dbReference type="PANTHER" id="PTHR47281">
    <property type="entry name" value="OS09G0557700 PROTEIN"/>
    <property type="match status" value="1"/>
</dbReference>
<organism evidence="3 4">
    <name type="scientific">Archangium gephyra</name>
    <dbReference type="NCBI Taxonomy" id="48"/>
    <lineage>
        <taxon>Bacteria</taxon>
        <taxon>Pseudomonadati</taxon>
        <taxon>Myxococcota</taxon>
        <taxon>Myxococcia</taxon>
        <taxon>Myxococcales</taxon>
        <taxon>Cystobacterineae</taxon>
        <taxon>Archangiaceae</taxon>
        <taxon>Archangium</taxon>
    </lineage>
</organism>
<dbReference type="EMBL" id="QFQP01000023">
    <property type="protein sequence ID" value="PZR08946.1"/>
    <property type="molecule type" value="Genomic_DNA"/>
</dbReference>
<dbReference type="PANTHER" id="PTHR47281:SF1">
    <property type="entry name" value="OS09G0557700 PROTEIN"/>
    <property type="match status" value="1"/>
</dbReference>
<dbReference type="PROSITE" id="PS51549">
    <property type="entry name" value="DM13"/>
    <property type="match status" value="1"/>
</dbReference>
<dbReference type="InterPro" id="IPR045879">
    <property type="entry name" value="B561A"/>
</dbReference>
<evidence type="ECO:0000256" key="1">
    <source>
        <dbReference type="SAM" id="MobiDB-lite"/>
    </source>
</evidence>
<accession>A0A2W5T941</accession>
<evidence type="ECO:0000313" key="4">
    <source>
        <dbReference type="Proteomes" id="UP000249061"/>
    </source>
</evidence>
<feature type="region of interest" description="Disordered" evidence="1">
    <location>
        <begin position="17"/>
        <end position="39"/>
    </location>
</feature>